<feature type="compositionally biased region" description="Low complexity" evidence="1">
    <location>
        <begin position="54"/>
        <end position="66"/>
    </location>
</feature>
<accession>A0AAD9HQ90</accession>
<evidence type="ECO:0000313" key="2">
    <source>
        <dbReference type="EMBL" id="KAK2033205.1"/>
    </source>
</evidence>
<evidence type="ECO:0000313" key="3">
    <source>
        <dbReference type="Proteomes" id="UP001232148"/>
    </source>
</evidence>
<name>A0AAD9HQ90_9PEZI</name>
<comment type="caution">
    <text evidence="2">The sequence shown here is derived from an EMBL/GenBank/DDBJ whole genome shotgun (WGS) entry which is preliminary data.</text>
</comment>
<organism evidence="2 3">
    <name type="scientific">Colletotrichum zoysiae</name>
    <dbReference type="NCBI Taxonomy" id="1216348"/>
    <lineage>
        <taxon>Eukaryota</taxon>
        <taxon>Fungi</taxon>
        <taxon>Dikarya</taxon>
        <taxon>Ascomycota</taxon>
        <taxon>Pezizomycotina</taxon>
        <taxon>Sordariomycetes</taxon>
        <taxon>Hypocreomycetidae</taxon>
        <taxon>Glomerellales</taxon>
        <taxon>Glomerellaceae</taxon>
        <taxon>Colletotrichum</taxon>
        <taxon>Colletotrichum graminicola species complex</taxon>
    </lineage>
</organism>
<dbReference type="Proteomes" id="UP001232148">
    <property type="component" value="Unassembled WGS sequence"/>
</dbReference>
<feature type="non-terminal residue" evidence="2">
    <location>
        <position position="234"/>
    </location>
</feature>
<evidence type="ECO:0000256" key="1">
    <source>
        <dbReference type="SAM" id="MobiDB-lite"/>
    </source>
</evidence>
<dbReference type="EMBL" id="MU842824">
    <property type="protein sequence ID" value="KAK2033205.1"/>
    <property type="molecule type" value="Genomic_DNA"/>
</dbReference>
<proteinExistence type="predicted"/>
<dbReference type="AlphaFoldDB" id="A0AAD9HQ90"/>
<protein>
    <recommendedName>
        <fullName evidence="4">Celp0028 effector like protein</fullName>
    </recommendedName>
</protein>
<keyword evidence="3" id="KW-1185">Reference proteome</keyword>
<reference evidence="2" key="1">
    <citation type="submission" date="2021-06" db="EMBL/GenBank/DDBJ databases">
        <title>Comparative genomics, transcriptomics and evolutionary studies reveal genomic signatures of adaptation to plant cell wall in hemibiotrophic fungi.</title>
        <authorList>
            <consortium name="DOE Joint Genome Institute"/>
            <person name="Baroncelli R."/>
            <person name="Diaz J.F."/>
            <person name="Benocci T."/>
            <person name="Peng M."/>
            <person name="Battaglia E."/>
            <person name="Haridas S."/>
            <person name="Andreopoulos W."/>
            <person name="Labutti K."/>
            <person name="Pangilinan J."/>
            <person name="Floch G.L."/>
            <person name="Makela M.R."/>
            <person name="Henrissat B."/>
            <person name="Grigoriev I.V."/>
            <person name="Crouch J.A."/>
            <person name="De Vries R.P."/>
            <person name="Sukno S.A."/>
            <person name="Thon M.R."/>
        </authorList>
    </citation>
    <scope>NUCLEOTIDE SEQUENCE</scope>
    <source>
        <strain evidence="2">MAFF235873</strain>
    </source>
</reference>
<feature type="region of interest" description="Disordered" evidence="1">
    <location>
        <begin position="54"/>
        <end position="78"/>
    </location>
</feature>
<evidence type="ECO:0008006" key="4">
    <source>
        <dbReference type="Google" id="ProtNLM"/>
    </source>
</evidence>
<feature type="non-terminal residue" evidence="2">
    <location>
        <position position="1"/>
    </location>
</feature>
<sequence length="234" mass="25373">AAAAVSAASVHPRMLSADEVVVLSPDGNSRVMKAADYDALERAAAIAPAPASAPFSPRGVATGSASRRTRRRHGCEQSNELQTLSDTTFVDWDVPMSPVVQAVGDMKAVVSVAPGYSISNSLKIKARVRVRLQGILHRINREMSWGITWTTTEENTYRYTMPGGLYGIIVSQPSVRRIEGAVLSGCTDSPDVEPFEYNSYTSHSYGHLNWVSGVIRLCVNETYPIPFCVGQGFH</sequence>
<gene>
    <name evidence="2" type="ORF">LX32DRAFT_514943</name>
</gene>